<comment type="similarity">
    <text evidence="1">Belongs to the sulfatase family.</text>
</comment>
<reference evidence="6" key="2">
    <citation type="submission" date="2024-10" db="UniProtKB">
        <authorList>
            <consortium name="EnsemblProtists"/>
        </authorList>
    </citation>
    <scope>IDENTIFICATION</scope>
</reference>
<dbReference type="HOGENOM" id="CLU_455246_0_0_1"/>
<dbReference type="Gene3D" id="3.40.720.10">
    <property type="entry name" value="Alkaline Phosphatase, subunit A"/>
    <property type="match status" value="1"/>
</dbReference>
<dbReference type="eggNOG" id="KOG3867">
    <property type="taxonomic scope" value="Eukaryota"/>
</dbReference>
<feature type="signal peptide" evidence="4">
    <location>
        <begin position="1"/>
        <end position="42"/>
    </location>
</feature>
<dbReference type="InterPro" id="IPR000917">
    <property type="entry name" value="Sulfatase_N"/>
</dbReference>
<dbReference type="PANTHER" id="PTHR42693:SF53">
    <property type="entry name" value="ENDO-4-O-SULFATASE"/>
    <property type="match status" value="1"/>
</dbReference>
<keyword evidence="2" id="KW-0378">Hydrolase</keyword>
<keyword evidence="7" id="KW-1185">Reference proteome</keyword>
<proteinExistence type="inferred from homology"/>
<reference evidence="7" key="1">
    <citation type="journal article" date="2013" name="Nature">
        <title>Pan genome of the phytoplankton Emiliania underpins its global distribution.</title>
        <authorList>
            <person name="Read B.A."/>
            <person name="Kegel J."/>
            <person name="Klute M.J."/>
            <person name="Kuo A."/>
            <person name="Lefebvre S.C."/>
            <person name="Maumus F."/>
            <person name="Mayer C."/>
            <person name="Miller J."/>
            <person name="Monier A."/>
            <person name="Salamov A."/>
            <person name="Young J."/>
            <person name="Aguilar M."/>
            <person name="Claverie J.M."/>
            <person name="Frickenhaus S."/>
            <person name="Gonzalez K."/>
            <person name="Herman E.K."/>
            <person name="Lin Y.C."/>
            <person name="Napier J."/>
            <person name="Ogata H."/>
            <person name="Sarno A.F."/>
            <person name="Shmutz J."/>
            <person name="Schroeder D."/>
            <person name="de Vargas C."/>
            <person name="Verret F."/>
            <person name="von Dassow P."/>
            <person name="Valentin K."/>
            <person name="Van de Peer Y."/>
            <person name="Wheeler G."/>
            <person name="Dacks J.B."/>
            <person name="Delwiche C.F."/>
            <person name="Dyhrman S.T."/>
            <person name="Glockner G."/>
            <person name="John U."/>
            <person name="Richards T."/>
            <person name="Worden A.Z."/>
            <person name="Zhang X."/>
            <person name="Grigoriev I.V."/>
            <person name="Allen A.E."/>
            <person name="Bidle K."/>
            <person name="Borodovsky M."/>
            <person name="Bowler C."/>
            <person name="Brownlee C."/>
            <person name="Cock J.M."/>
            <person name="Elias M."/>
            <person name="Gladyshev V.N."/>
            <person name="Groth M."/>
            <person name="Guda C."/>
            <person name="Hadaegh A."/>
            <person name="Iglesias-Rodriguez M.D."/>
            <person name="Jenkins J."/>
            <person name="Jones B.M."/>
            <person name="Lawson T."/>
            <person name="Leese F."/>
            <person name="Lindquist E."/>
            <person name="Lobanov A."/>
            <person name="Lomsadze A."/>
            <person name="Malik S.B."/>
            <person name="Marsh M.E."/>
            <person name="Mackinder L."/>
            <person name="Mock T."/>
            <person name="Mueller-Roeber B."/>
            <person name="Pagarete A."/>
            <person name="Parker M."/>
            <person name="Probert I."/>
            <person name="Quesneville H."/>
            <person name="Raines C."/>
            <person name="Rensing S.A."/>
            <person name="Riano-Pachon D.M."/>
            <person name="Richier S."/>
            <person name="Rokitta S."/>
            <person name="Shiraiwa Y."/>
            <person name="Soanes D.M."/>
            <person name="van der Giezen M."/>
            <person name="Wahlund T.M."/>
            <person name="Williams B."/>
            <person name="Wilson W."/>
            <person name="Wolfe G."/>
            <person name="Wurch L.L."/>
        </authorList>
    </citation>
    <scope>NUCLEOTIDE SEQUENCE</scope>
</reference>
<dbReference type="Pfam" id="PF00884">
    <property type="entry name" value="Sulfatase"/>
    <property type="match status" value="1"/>
</dbReference>
<dbReference type="AlphaFoldDB" id="A0A0D3IZ24"/>
<dbReference type="KEGG" id="ehx:EMIHUDRAFT_245055"/>
<protein>
    <recommendedName>
        <fullName evidence="5">Sulfatase N-terminal domain-containing protein</fullName>
    </recommendedName>
</protein>
<dbReference type="RefSeq" id="XP_005768938.1">
    <property type="nucleotide sequence ID" value="XM_005768881.1"/>
</dbReference>
<evidence type="ECO:0000256" key="4">
    <source>
        <dbReference type="SAM" id="SignalP"/>
    </source>
</evidence>
<dbReference type="EnsemblProtists" id="EOD16509">
    <property type="protein sequence ID" value="EOD16509"/>
    <property type="gene ID" value="EMIHUDRAFT_245055"/>
</dbReference>
<evidence type="ECO:0000256" key="3">
    <source>
        <dbReference type="SAM" id="MobiDB-lite"/>
    </source>
</evidence>
<feature type="chain" id="PRO_5044224080" description="Sulfatase N-terminal domain-containing protein" evidence="4">
    <location>
        <begin position="43"/>
        <end position="600"/>
    </location>
</feature>
<evidence type="ECO:0000313" key="7">
    <source>
        <dbReference type="Proteomes" id="UP000013827"/>
    </source>
</evidence>
<dbReference type="PANTHER" id="PTHR42693">
    <property type="entry name" value="ARYLSULFATASE FAMILY MEMBER"/>
    <property type="match status" value="1"/>
</dbReference>
<dbReference type="InterPro" id="IPR050738">
    <property type="entry name" value="Sulfatase"/>
</dbReference>
<feature type="compositionally biased region" description="Pro residues" evidence="3">
    <location>
        <begin position="1"/>
        <end position="11"/>
    </location>
</feature>
<keyword evidence="4" id="KW-0732">Signal</keyword>
<dbReference type="GeneID" id="17262658"/>
<evidence type="ECO:0000313" key="6">
    <source>
        <dbReference type="EnsemblProtists" id="EOD16509"/>
    </source>
</evidence>
<feature type="compositionally biased region" description="Low complexity" evidence="3">
    <location>
        <begin position="314"/>
        <end position="323"/>
    </location>
</feature>
<feature type="region of interest" description="Disordered" evidence="3">
    <location>
        <begin position="1"/>
        <end position="20"/>
    </location>
</feature>
<accession>A0A0D3IZ24</accession>
<sequence>MASTQPPPSPPPRREPTPRQLPLPLRVAALVALLSLPNLALCAGGDGFGGVNATAPGHTKGSPTVAGSANVLLLVADQVGAWAVETQAMPGLHTHFAQRGATYTSAYAPASWCCPSRTAMMTGRHEASFRATDRWCTRVPLSNSSSSSCNASCRMDAAERRCGAPATSSADHGMGFVQQLQRKQPWRRFVHLGKWHLPFWLGLDTFVRNGERASDVVLTDAKRYGLHALDNTAPPLVHCGERRMRVASSFRGQPAARNAPACAGTQQPLGACDFLYYRVSAEKLARWCAGNVSQTRWIDPKPAGAGKGDNSPLRSSIDISSRTRSSDEMLAEEAAGALRAFGQDAFFLSVSFEGAHPPWSVQQRYIGPRSDLTQKSLVVAVYRAMVARVDEQIGRVMTALEELGLSESTLSIFTSDHGALPKRHQTGSWMVEKVDEGTRMREGVRRVPMLLKFPGRVPEGAIVRSWANRSILLLIRQAQWKLSVTVSEAQLLAHRSHVRLAVSPFSGLLSVACRPSWCRDMRLLNTETASVMALGESGDEEDDEMASPSARAAKSHGHWKCCSWGGPAVSKLRNIRGCIVDVPKIVSVAELREAMGAPLE</sequence>
<feature type="domain" description="Sulfatase N-terminal" evidence="5">
    <location>
        <begin position="316"/>
        <end position="459"/>
    </location>
</feature>
<feature type="region of interest" description="Disordered" evidence="3">
    <location>
        <begin position="299"/>
        <end position="325"/>
    </location>
</feature>
<dbReference type="SUPFAM" id="SSF53649">
    <property type="entry name" value="Alkaline phosphatase-like"/>
    <property type="match status" value="2"/>
</dbReference>
<dbReference type="InterPro" id="IPR017850">
    <property type="entry name" value="Alkaline_phosphatase_core_sf"/>
</dbReference>
<organism evidence="6 7">
    <name type="scientific">Emiliania huxleyi (strain CCMP1516)</name>
    <dbReference type="NCBI Taxonomy" id="280463"/>
    <lineage>
        <taxon>Eukaryota</taxon>
        <taxon>Haptista</taxon>
        <taxon>Haptophyta</taxon>
        <taxon>Prymnesiophyceae</taxon>
        <taxon>Isochrysidales</taxon>
        <taxon>Noelaerhabdaceae</taxon>
        <taxon>Emiliania</taxon>
    </lineage>
</organism>
<evidence type="ECO:0000259" key="5">
    <source>
        <dbReference type="Pfam" id="PF00884"/>
    </source>
</evidence>
<dbReference type="GO" id="GO:0004065">
    <property type="term" value="F:arylsulfatase activity"/>
    <property type="evidence" value="ECO:0007669"/>
    <property type="project" value="TreeGrafter"/>
</dbReference>
<evidence type="ECO:0000256" key="1">
    <source>
        <dbReference type="ARBA" id="ARBA00008779"/>
    </source>
</evidence>
<dbReference type="Proteomes" id="UP000013827">
    <property type="component" value="Unassembled WGS sequence"/>
</dbReference>
<evidence type="ECO:0000256" key="2">
    <source>
        <dbReference type="ARBA" id="ARBA00022801"/>
    </source>
</evidence>
<dbReference type="PaxDb" id="2903-EOD16509"/>
<name>A0A0D3IZ24_EMIH1</name>